<evidence type="ECO:0000256" key="1">
    <source>
        <dbReference type="SAM" id="MobiDB-lite"/>
    </source>
</evidence>
<dbReference type="EMBL" id="KZ994412">
    <property type="protein sequence ID" value="RKO93003.1"/>
    <property type="molecule type" value="Genomic_DNA"/>
</dbReference>
<accession>A0A4P9WLP3</accession>
<feature type="region of interest" description="Disordered" evidence="1">
    <location>
        <begin position="212"/>
        <end position="248"/>
    </location>
</feature>
<evidence type="ECO:0000313" key="3">
    <source>
        <dbReference type="Proteomes" id="UP000269721"/>
    </source>
</evidence>
<reference evidence="3" key="1">
    <citation type="journal article" date="2018" name="Nat. Microbiol.">
        <title>Leveraging single-cell genomics to expand the fungal tree of life.</title>
        <authorList>
            <person name="Ahrendt S.R."/>
            <person name="Quandt C.A."/>
            <person name="Ciobanu D."/>
            <person name="Clum A."/>
            <person name="Salamov A."/>
            <person name="Andreopoulos B."/>
            <person name="Cheng J.F."/>
            <person name="Woyke T."/>
            <person name="Pelin A."/>
            <person name="Henrissat B."/>
            <person name="Reynolds N.K."/>
            <person name="Benny G.L."/>
            <person name="Smith M.E."/>
            <person name="James T.Y."/>
            <person name="Grigoriev I.V."/>
        </authorList>
    </citation>
    <scope>NUCLEOTIDE SEQUENCE [LARGE SCALE GENOMIC DNA]</scope>
</reference>
<keyword evidence="3" id="KW-1185">Reference proteome</keyword>
<sequence>MDKDPGALPGTEERGTFLALVGWPYLQNSHMPLLAQTRLHCHFKQQDWSFDRQLLSVADAHLEIQHNPRRRYQRPERRMMKDCPQAKRFLTETAGSWTAFYVVAQLIRLCNWDQLSFIVTGRAPAPLFLQDTGGFVDQIGLPSSLPPRSDDGELENLQRRAIGLHLQYPMATETRDRSASPIADNPLHAGRWHLLFSSLRQPALLENSASDVGKRLDESRGSTAFDGQSLARHTRNRSDDGPDGTPRGACIRNGSAVWSGQMEVDDYVVYGGAVN</sequence>
<proteinExistence type="predicted"/>
<protein>
    <submittedName>
        <fullName evidence="2">Uncharacterized protein</fullName>
    </submittedName>
</protein>
<gene>
    <name evidence="2" type="ORF">BDK51DRAFT_44167</name>
</gene>
<dbReference type="AlphaFoldDB" id="A0A4P9WLP3"/>
<organism evidence="2 3">
    <name type="scientific">Blyttiomyces helicus</name>
    <dbReference type="NCBI Taxonomy" id="388810"/>
    <lineage>
        <taxon>Eukaryota</taxon>
        <taxon>Fungi</taxon>
        <taxon>Fungi incertae sedis</taxon>
        <taxon>Chytridiomycota</taxon>
        <taxon>Chytridiomycota incertae sedis</taxon>
        <taxon>Chytridiomycetes</taxon>
        <taxon>Chytridiomycetes incertae sedis</taxon>
        <taxon>Blyttiomyces</taxon>
    </lineage>
</organism>
<name>A0A4P9WLP3_9FUNG</name>
<evidence type="ECO:0000313" key="2">
    <source>
        <dbReference type="EMBL" id="RKO93003.1"/>
    </source>
</evidence>
<dbReference type="Proteomes" id="UP000269721">
    <property type="component" value="Unassembled WGS sequence"/>
</dbReference>